<name>A0A0P0LDA8_9GAMM</name>
<organism evidence="1">
    <name type="scientific">Colwellia sp. C1</name>
    <dbReference type="NCBI Taxonomy" id="1737566"/>
    <lineage>
        <taxon>Bacteria</taxon>
        <taxon>Pseudomonadati</taxon>
        <taxon>Pseudomonadota</taxon>
        <taxon>Gammaproteobacteria</taxon>
        <taxon>Alteromonadales</taxon>
        <taxon>Colwelliaceae</taxon>
        <taxon>Colwellia</taxon>
    </lineage>
</organism>
<evidence type="ECO:0008006" key="2">
    <source>
        <dbReference type="Google" id="ProtNLM"/>
    </source>
</evidence>
<reference evidence="1" key="1">
    <citation type="submission" date="2015-08" db="EMBL/GenBank/DDBJ databases">
        <title>Partial sequence of psychrophilic Colwellia sp.</title>
        <authorList>
            <person name="Pankowski J.A."/>
            <person name="Leong J.S."/>
            <person name="Nano F.E."/>
        </authorList>
    </citation>
    <scope>NUCLEOTIDE SEQUENCE</scope>
    <source>
        <strain evidence="1">C1</strain>
    </source>
</reference>
<dbReference type="AlphaFoldDB" id="A0A0P0LDA8"/>
<evidence type="ECO:0000313" key="1">
    <source>
        <dbReference type="EMBL" id="ALK44376.1"/>
    </source>
</evidence>
<protein>
    <recommendedName>
        <fullName evidence="2">EF-hand domain-containing protein</fullName>
    </recommendedName>
</protein>
<dbReference type="InterPro" id="IPR018247">
    <property type="entry name" value="EF_Hand_1_Ca_BS"/>
</dbReference>
<dbReference type="EMBL" id="KT428295">
    <property type="protein sequence ID" value="ALK44376.1"/>
    <property type="molecule type" value="Genomic_DNA"/>
</dbReference>
<proteinExistence type="predicted"/>
<sequence>MYNILLIMVLILLLQGCSDSGQDKPNTEVETPTSGGGEPQIIDLRHAFLSYKKGTVFNFEISKKDDNDIWSKLSDVNGSKLESNNDAHIIYSIDIEKLKTEGINANSWLKISVEVDSEVKFTIVSYKNLMSDKRFIYLNEETSFLLSFIEHNDVNDVYISRLLHFLQFSDTNQDGKIDFTDIAYFDSQYFSVPKLYAYLNLPDSELVSGEVGEIYETTTEARYAKMKADFELSQKPWPFQTEDISSDYATLKFQDYLQDEINGSFISISTQCDDYQNNISKIYSAENQIIVYESCKLFYRLCDDATGLECGSSDLLYYYNQEFTTFPPHNLYAEVKSLNPVFDFTSLLAQDSFLEPYEDIKKTDGSNEVKAFLICKLIKENGYFCDESKFKLEID</sequence>
<accession>A0A0P0LDA8</accession>
<dbReference type="PROSITE" id="PS00018">
    <property type="entry name" value="EF_HAND_1"/>
    <property type="match status" value="1"/>
</dbReference>